<dbReference type="PhylomeDB" id="B0WPE1"/>
<dbReference type="HOGENOM" id="CLU_645951_0_0_1"/>
<dbReference type="STRING" id="7176.B0WPE1"/>
<evidence type="ECO:0000313" key="7">
    <source>
        <dbReference type="EMBL" id="EDS32316.1"/>
    </source>
</evidence>
<comment type="similarity">
    <text evidence="2">Belongs to the eukaryotic RPA49/POLR1E RNA polymerase subunit family.</text>
</comment>
<organism>
    <name type="scientific">Culex quinquefasciatus</name>
    <name type="common">Southern house mosquito</name>
    <name type="synonym">Culex pungens</name>
    <dbReference type="NCBI Taxonomy" id="7176"/>
    <lineage>
        <taxon>Eukaryota</taxon>
        <taxon>Metazoa</taxon>
        <taxon>Ecdysozoa</taxon>
        <taxon>Arthropoda</taxon>
        <taxon>Hexapoda</taxon>
        <taxon>Insecta</taxon>
        <taxon>Pterygota</taxon>
        <taxon>Neoptera</taxon>
        <taxon>Endopterygota</taxon>
        <taxon>Diptera</taxon>
        <taxon>Nematocera</taxon>
        <taxon>Culicoidea</taxon>
        <taxon>Culicidae</taxon>
        <taxon>Culicinae</taxon>
        <taxon>Culicini</taxon>
        <taxon>Culex</taxon>
        <taxon>Culex</taxon>
    </lineage>
</organism>
<proteinExistence type="inferred from homology"/>
<reference evidence="7" key="1">
    <citation type="submission" date="2007-03" db="EMBL/GenBank/DDBJ databases">
        <title>Annotation of Culex pipiens quinquefasciatus.</title>
        <authorList>
            <consortium name="The Broad Institute Genome Sequencing Platform"/>
            <person name="Atkinson P.W."/>
            <person name="Hemingway J."/>
            <person name="Christensen B.M."/>
            <person name="Higgs S."/>
            <person name="Kodira C."/>
            <person name="Hannick L."/>
            <person name="Megy K."/>
            <person name="O'Leary S."/>
            <person name="Pearson M."/>
            <person name="Haas B.J."/>
            <person name="Mauceli E."/>
            <person name="Wortman J.R."/>
            <person name="Lee N.H."/>
            <person name="Guigo R."/>
            <person name="Stanke M."/>
            <person name="Alvarado L."/>
            <person name="Amedeo P."/>
            <person name="Antoine C.H."/>
            <person name="Arensburger P."/>
            <person name="Bidwell S.L."/>
            <person name="Crawford M."/>
            <person name="Camaro F."/>
            <person name="Devon K."/>
            <person name="Engels R."/>
            <person name="Hammond M."/>
            <person name="Howarth C."/>
            <person name="Koehrsen M."/>
            <person name="Lawson D."/>
            <person name="Montgomery P."/>
            <person name="Nene V."/>
            <person name="Nusbaum C."/>
            <person name="Puiu D."/>
            <person name="Romero-Severson J."/>
            <person name="Severson D.W."/>
            <person name="Shumway M."/>
            <person name="Sisk P."/>
            <person name="Stolte C."/>
            <person name="Zeng Q."/>
            <person name="Eisenstadt E."/>
            <person name="Fraser-Liggett C."/>
            <person name="Strausberg R."/>
            <person name="Galagan J."/>
            <person name="Birren B."/>
            <person name="Collins F.H."/>
        </authorList>
    </citation>
    <scope>NUCLEOTIDE SEQUENCE [LARGE SCALE GENOMIC DNA]</scope>
    <source>
        <strain evidence="7">JHB</strain>
    </source>
</reference>
<dbReference type="VEuPathDB" id="VectorBase:CPIJ009013"/>
<dbReference type="VEuPathDB" id="VectorBase:CQUJHB004034"/>
<keyword evidence="4" id="KW-0804">Transcription</keyword>
<evidence type="ECO:0000256" key="5">
    <source>
        <dbReference type="ARBA" id="ARBA00023242"/>
    </source>
</evidence>
<name>B0WPE1_CULQU</name>
<keyword evidence="3" id="KW-0240">DNA-directed RNA polymerase</keyword>
<dbReference type="eggNOG" id="KOG4183">
    <property type="taxonomic scope" value="Eukaryota"/>
</dbReference>
<dbReference type="FunCoup" id="B0WPE1">
    <property type="interactions" value="621"/>
</dbReference>
<dbReference type="GO" id="GO:0006351">
    <property type="term" value="P:DNA-templated transcription"/>
    <property type="evidence" value="ECO:0007669"/>
    <property type="project" value="InterPro"/>
</dbReference>
<dbReference type="OMA" id="MSREHAN"/>
<dbReference type="OrthoDB" id="277398at2759"/>
<dbReference type="EMBL" id="DS232022">
    <property type="protein sequence ID" value="EDS32316.1"/>
    <property type="molecule type" value="Genomic_DNA"/>
</dbReference>
<dbReference type="InParanoid" id="B0WPE1"/>
<protein>
    <submittedName>
        <fullName evidence="7">Uncharacterized protein</fullName>
    </submittedName>
</protein>
<feature type="coiled-coil region" evidence="6">
    <location>
        <begin position="151"/>
        <end position="178"/>
    </location>
</feature>
<dbReference type="Pfam" id="PF06870">
    <property type="entry name" value="RNA_pol_I_A49"/>
    <property type="match status" value="1"/>
</dbReference>
<dbReference type="PANTHER" id="PTHR14440">
    <property type="entry name" value="DNA-DIRECTED RNA POLYMERASE I SUBUNIT RPA49"/>
    <property type="match status" value="1"/>
</dbReference>
<dbReference type="InterPro" id="IPR009668">
    <property type="entry name" value="RNA_pol-assoc_fac_A49-like"/>
</dbReference>
<dbReference type="GO" id="GO:0005730">
    <property type="term" value="C:nucleolus"/>
    <property type="evidence" value="ECO:0007669"/>
    <property type="project" value="UniProtKB-SubCell"/>
</dbReference>
<dbReference type="GO" id="GO:0003677">
    <property type="term" value="F:DNA binding"/>
    <property type="evidence" value="ECO:0007669"/>
    <property type="project" value="InterPro"/>
</dbReference>
<gene>
    <name evidence="7" type="ORF">CpipJ_CPIJ009013</name>
</gene>
<evidence type="ECO:0000256" key="3">
    <source>
        <dbReference type="ARBA" id="ARBA00022478"/>
    </source>
</evidence>
<keyword evidence="5" id="KW-0539">Nucleus</keyword>
<evidence type="ECO:0000256" key="1">
    <source>
        <dbReference type="ARBA" id="ARBA00004604"/>
    </source>
</evidence>
<sequence>MKIMTARIIIKWQIPARFGEMLNFVEFGRPKIVNFQNAEMSFKKDRRIQSFRAVDVNREAAAKSGDDSEKPSRMVVVGCDQQVYRGYVGEGLPTELMRSYVAIRNRKSGKMRLIQLEECTMLNACYDDNKNKFQEEDHSKTAMRKFGGKVAMQALERIERADANIDVANESIQSMMEKYDESQFLDDSEFTKSRVEGELILASMKPPRNPDAKTAADLYVLDQLIPKSLLIHLKQVGLGFLEKEPDTLELANVYLTNKVKAVLQCKEPDSKQGIETLQISLFMDALVRLLSSKTRLLRKQELSPFSKQLDKEIKQSFSQINSHELTKTRYTEHKALTYYLALAFILENGTIDVEQIHNGLAISKVELLKFAAFIGGSYNSTKNCLVLRLGGSADAASGTFMAKRRFVRRK</sequence>
<evidence type="ECO:0000256" key="6">
    <source>
        <dbReference type="SAM" id="Coils"/>
    </source>
</evidence>
<evidence type="ECO:0000256" key="4">
    <source>
        <dbReference type="ARBA" id="ARBA00023163"/>
    </source>
</evidence>
<dbReference type="KEGG" id="cqu:CpipJ_CPIJ009013"/>
<dbReference type="AlphaFoldDB" id="B0WPE1"/>
<accession>B0WPE1</accession>
<keyword evidence="6" id="KW-0175">Coiled coil</keyword>
<evidence type="ECO:0000256" key="2">
    <source>
        <dbReference type="ARBA" id="ARBA00009430"/>
    </source>
</evidence>
<comment type="subcellular location">
    <subcellularLocation>
        <location evidence="1">Nucleus</location>
        <location evidence="1">Nucleolus</location>
    </subcellularLocation>
</comment>
<dbReference type="GO" id="GO:0000428">
    <property type="term" value="C:DNA-directed RNA polymerase complex"/>
    <property type="evidence" value="ECO:0007669"/>
    <property type="project" value="UniProtKB-KW"/>
</dbReference>